<dbReference type="Gramene" id="TraesRN6D0100020500.1">
    <property type="protein sequence ID" value="TraesRN6D0100020500.1"/>
    <property type="gene ID" value="TraesRN6D0100020500"/>
</dbReference>
<dbReference type="Gramene" id="TraesLDM6D03G03644600.1">
    <property type="protein sequence ID" value="TraesLDM6D03G03644600.1"/>
    <property type="gene ID" value="TraesLDM6D03G03644600"/>
</dbReference>
<dbReference type="Gramene" id="TraesCS6D02G008700.1">
    <property type="protein sequence ID" value="TraesCS6D02G008700.1"/>
    <property type="gene ID" value="TraesCS6D02G008700"/>
</dbReference>
<dbReference type="Gramene" id="TraesMAC6D03G03641040.1">
    <property type="protein sequence ID" value="TraesMAC6D03G03641040.1"/>
    <property type="gene ID" value="TraesMAC6D03G03641040"/>
</dbReference>
<dbReference type="RefSeq" id="XP_044416174.1">
    <property type="nucleotide sequence ID" value="XM_044560239.1"/>
</dbReference>
<proteinExistence type="predicted"/>
<evidence type="ECO:0000313" key="1">
    <source>
        <dbReference type="EnsemblPlants" id="TraesCS6D02G008700.1"/>
    </source>
</evidence>
<dbReference type="GeneID" id="123140985"/>
<dbReference type="Gramene" id="TraesJUL6D03G03682340.1">
    <property type="protein sequence ID" value="TraesJUL6D03G03682340.1"/>
    <property type="gene ID" value="TraesJUL6D03G03682340"/>
</dbReference>
<keyword evidence="2" id="KW-1185">Reference proteome</keyword>
<dbReference type="Gramene" id="TraesCAD_scaffold_070409_01G000500.1">
    <property type="protein sequence ID" value="TraesCAD_scaffold_070409_01G000500.1"/>
    <property type="gene ID" value="TraesCAD_scaffold_070409_01G000500"/>
</dbReference>
<name>A0A3B6Q8V9_WHEAT</name>
<reference evidence="1" key="2">
    <citation type="submission" date="2018-10" db="UniProtKB">
        <authorList>
            <consortium name="EnsemblPlants"/>
        </authorList>
    </citation>
    <scope>IDENTIFICATION</scope>
</reference>
<dbReference type="Gramene" id="TraesCS6D03G0018500.1">
    <property type="protein sequence ID" value="TraesCS6D03G0018500.1.CDS"/>
    <property type="gene ID" value="TraesCS6D03G0018500"/>
</dbReference>
<dbReference type="InterPro" id="IPR043459">
    <property type="entry name" value="NFD6/NOXY2-like"/>
</dbReference>
<dbReference type="PANTHER" id="PTHR33156:SF59">
    <property type="entry name" value="PROTEIN NUCLEAR FUSION DEFECTIVE 6, CHLOROPLASTIC_MITOCHONDRIAL-LIKE"/>
    <property type="match status" value="1"/>
</dbReference>
<dbReference type="Proteomes" id="UP000019116">
    <property type="component" value="Chromosome 6D"/>
</dbReference>
<dbReference type="Gramene" id="TraesSYM6D03G03586470.1">
    <property type="protein sequence ID" value="TraesSYM6D03G03586470.1"/>
    <property type="gene ID" value="TraesSYM6D03G03586470"/>
</dbReference>
<dbReference type="Gramene" id="TraesROB_scaffold_072587_01G000500.1">
    <property type="protein sequence ID" value="TraesROB_scaffold_072587_01G000500.1"/>
    <property type="gene ID" value="TraesROB_scaffold_072587_01G000500"/>
</dbReference>
<gene>
    <name evidence="1" type="primary">LOC123140985</name>
</gene>
<reference evidence="1" key="1">
    <citation type="submission" date="2018-08" db="EMBL/GenBank/DDBJ databases">
        <authorList>
            <person name="Rossello M."/>
        </authorList>
    </citation>
    <scope>NUCLEOTIDE SEQUENCE [LARGE SCALE GENOMIC DNA]</scope>
    <source>
        <strain evidence="1">cv. Chinese Spring</strain>
    </source>
</reference>
<dbReference type="Gramene" id="TraesPARA_EIv1.0_2224250.1">
    <property type="protein sequence ID" value="TraesPARA_EIv1.0_2224250.1.CDS"/>
    <property type="gene ID" value="TraesPARA_EIv1.0_2224250"/>
</dbReference>
<dbReference type="Gramene" id="TraesCLE_scaffold_069753_01G000100.1">
    <property type="protein sequence ID" value="TraesCLE_scaffold_069753_01G000100.1"/>
    <property type="gene ID" value="TraesCLE_scaffold_069753_01G000100"/>
</dbReference>
<dbReference type="Gramene" id="TraesARI6D03G03606460.1">
    <property type="protein sequence ID" value="TraesARI6D03G03606460.1"/>
    <property type="gene ID" value="TraesARI6D03G03606460"/>
</dbReference>
<evidence type="ECO:0000313" key="2">
    <source>
        <dbReference type="Proteomes" id="UP000019116"/>
    </source>
</evidence>
<dbReference type="PANTHER" id="PTHR33156">
    <property type="entry name" value="OS02G0230000 PROTEIN"/>
    <property type="match status" value="1"/>
</dbReference>
<dbReference type="KEGG" id="taes:123140985"/>
<dbReference type="AlphaFoldDB" id="A0A3B6Q8V9"/>
<protein>
    <submittedName>
        <fullName evidence="1">Uncharacterized protein</fullName>
    </submittedName>
</protein>
<dbReference type="EnsemblPlants" id="TraesCS6D02G008700.1">
    <property type="protein sequence ID" value="TraesCS6D02G008700.1"/>
    <property type="gene ID" value="TraesCS6D02G008700"/>
</dbReference>
<sequence>MAAAARSLLRSSVYILHATPATPSSLSLGVRPSVRHALAAPLRIVRLPVEASVCLESLLPLHSATGAARIKSKLDAGPGQGLGWLIEDN</sequence>
<organism evidence="1">
    <name type="scientific">Triticum aestivum</name>
    <name type="common">Wheat</name>
    <dbReference type="NCBI Taxonomy" id="4565"/>
    <lineage>
        <taxon>Eukaryota</taxon>
        <taxon>Viridiplantae</taxon>
        <taxon>Streptophyta</taxon>
        <taxon>Embryophyta</taxon>
        <taxon>Tracheophyta</taxon>
        <taxon>Spermatophyta</taxon>
        <taxon>Magnoliopsida</taxon>
        <taxon>Liliopsida</taxon>
        <taxon>Poales</taxon>
        <taxon>Poaceae</taxon>
        <taxon>BOP clade</taxon>
        <taxon>Pooideae</taxon>
        <taxon>Triticodae</taxon>
        <taxon>Triticeae</taxon>
        <taxon>Triticinae</taxon>
        <taxon>Triticum</taxon>
    </lineage>
</organism>
<accession>A0A3B6Q8V9</accession>
<dbReference type="Gramene" id="TraesWEE_scaffold_180740_01G000100.1">
    <property type="protein sequence ID" value="TraesWEE_scaffold_180740_01G000100.1"/>
    <property type="gene ID" value="TraesWEE_scaffold_180740_01G000100"/>
</dbReference>